<feature type="region of interest" description="Disordered" evidence="1">
    <location>
        <begin position="898"/>
        <end position="919"/>
    </location>
</feature>
<dbReference type="KEGG" id="pdx:Psed_6502"/>
<organism evidence="2 3">
    <name type="scientific">Pseudonocardia dioxanivorans (strain ATCC 55486 / DSM 44775 / JCM 13855 / CB1190)</name>
    <dbReference type="NCBI Taxonomy" id="675635"/>
    <lineage>
        <taxon>Bacteria</taxon>
        <taxon>Bacillati</taxon>
        <taxon>Actinomycetota</taxon>
        <taxon>Actinomycetes</taxon>
        <taxon>Pseudonocardiales</taxon>
        <taxon>Pseudonocardiaceae</taxon>
        <taxon>Pseudonocardia</taxon>
    </lineage>
</organism>
<gene>
    <name evidence="2" type="ordered locus">Psed_6502</name>
</gene>
<feature type="region of interest" description="Disordered" evidence="1">
    <location>
        <begin position="245"/>
        <end position="881"/>
    </location>
</feature>
<feature type="compositionally biased region" description="Pro residues" evidence="1">
    <location>
        <begin position="255"/>
        <end position="278"/>
    </location>
</feature>
<feature type="compositionally biased region" description="Low complexity" evidence="1">
    <location>
        <begin position="710"/>
        <end position="731"/>
    </location>
</feature>
<feature type="compositionally biased region" description="Basic and acidic residues" evidence="1">
    <location>
        <begin position="647"/>
        <end position="661"/>
    </location>
</feature>
<evidence type="ECO:0000313" key="3">
    <source>
        <dbReference type="Proteomes" id="UP000007809"/>
    </source>
</evidence>
<feature type="compositionally biased region" description="Gly residues" evidence="1">
    <location>
        <begin position="601"/>
        <end position="610"/>
    </location>
</feature>
<keyword evidence="3" id="KW-1185">Reference proteome</keyword>
<evidence type="ECO:0000313" key="2">
    <source>
        <dbReference type="EMBL" id="AEA28591.1"/>
    </source>
</evidence>
<reference evidence="2 3" key="1">
    <citation type="journal article" date="2011" name="J. Bacteriol.">
        <title>Genome sequence of the 1,4-dioxane-degrading Pseudonocardia dioxanivorans strain CB1190.</title>
        <authorList>
            <person name="Sales C.M."/>
            <person name="Mahendra S."/>
            <person name="Grostern A."/>
            <person name="Parales R.E."/>
            <person name="Goodwin L.A."/>
            <person name="Woyke T."/>
            <person name="Nolan M."/>
            <person name="Lapidus A."/>
            <person name="Chertkov O."/>
            <person name="Ovchinnikova G."/>
            <person name="Sczyrba A."/>
            <person name="Alvarez-Cohen L."/>
        </authorList>
    </citation>
    <scope>NUCLEOTIDE SEQUENCE [LARGE SCALE GENOMIC DNA]</scope>
    <source>
        <strain evidence="3">ATCC 55486 / DSM 44775 / JCM 13855 / CB1190</strain>
    </source>
</reference>
<feature type="compositionally biased region" description="Pro residues" evidence="1">
    <location>
        <begin position="201"/>
        <end position="218"/>
    </location>
</feature>
<proteinExistence type="predicted"/>
<dbReference type="OrthoDB" id="5168860at2"/>
<sequence length="919" mass="92733">MAELSTTALTTHELLLALAGRVDDDLLAICRELIAVGHDAPAFELLTAALVAAHTQVPPRVRETLVAAAARLRIDLDADRRLPVAAPENGTPHRFAADSDAPGLGARVAEALAAHRPGGGHSWLTWRTTPAGAAPGPVPHPVLLVEIPGTPGPEDHAADVLAYRLSATLQRIGLSVGVEVFVAGSALPAYHAEALSTARPVPSPAPAAPITDQPPMPPATGRLASVPVVSGASRPMRPLRPVTESAALPTVQQPSTPPPSTPPPNPTNVPPPGNPPSDPAIRFRPPAASGPPPVLPTTVDPAALARPTSAPTGPIETSGARPAVELPTTTFPATEPAPAPRRRRAAEPPDGPPAPAPTNGVGRHGGGDPSATGPRPTGRAAHARPTPEAPTPNGVPSAAAAGSETVGPAPAEAATERPTPPEGTQNSGFAPPAAAAPRHQERPEWIGFAPDGPPAGARPLDPRGRVAPAETGANGHPVQGETSASPRRPPNGAPVPAATDGGVDPLAGPSQLVTGPEEVAPDGPGRTPPGRPEDAPAAEDEPHSRSETDAHDDPALPPGPPDPALAPPRTGPYYGAPARTSPDSGPGGADARTTDRTGDDPLGGNGGSGDEGSWDEGSRPDRVLRVVRPAPVGDGAAAPFVGIPARGNDEDRDRPQERPEDGTAPDDGDPPLLAEMNDPLLGPLRQPLLDPLLEPTGSFRAITGERADVAGPDDTTGDTTGDTARTTRAGAPTPPSGFVASPTAGTGLPRRSSHAAQFARPFATDGETAAVSGDDLFAESAPRPATAAPHDERPVDLDPADPLGVGGIVPTTEGPDGGATHASTDAPAAAATETPFVEPAPRPAPRPARRRAHVSPPAAETSTAPDEEQDDGVVDPMSTLTATERDLLRLLQVELAAREGTGAPSENGAGKADPPDLAG</sequence>
<feature type="compositionally biased region" description="Low complexity" evidence="1">
    <location>
        <begin position="819"/>
        <end position="837"/>
    </location>
</feature>
<feature type="compositionally biased region" description="Low complexity" evidence="1">
    <location>
        <begin position="327"/>
        <end position="336"/>
    </location>
</feature>
<dbReference type="eggNOG" id="ENOG5033QJI">
    <property type="taxonomic scope" value="Bacteria"/>
</dbReference>
<accession>F4CV45</accession>
<dbReference type="Proteomes" id="UP000007809">
    <property type="component" value="Chromosome"/>
</dbReference>
<dbReference type="RefSeq" id="WP_013678473.1">
    <property type="nucleotide sequence ID" value="NC_015312.1"/>
</dbReference>
<evidence type="ECO:0000256" key="1">
    <source>
        <dbReference type="SAM" id="MobiDB-lite"/>
    </source>
</evidence>
<dbReference type="EMBL" id="CP002593">
    <property type="protein sequence ID" value="AEA28591.1"/>
    <property type="molecule type" value="Genomic_DNA"/>
</dbReference>
<dbReference type="HOGENOM" id="CLU_317098_0_0_11"/>
<name>F4CV45_PSEUX</name>
<feature type="region of interest" description="Disordered" evidence="1">
    <location>
        <begin position="199"/>
        <end position="223"/>
    </location>
</feature>
<feature type="compositionally biased region" description="Basic and acidic residues" evidence="1">
    <location>
        <begin position="540"/>
        <end position="554"/>
    </location>
</feature>
<dbReference type="AlphaFoldDB" id="F4CV45"/>
<feature type="compositionally biased region" description="Pro residues" evidence="1">
    <location>
        <begin position="555"/>
        <end position="570"/>
    </location>
</feature>
<dbReference type="STRING" id="675635.Psed_6502"/>
<protein>
    <submittedName>
        <fullName evidence="2">Uncharacterized protein</fullName>
    </submittedName>
</protein>
<feature type="compositionally biased region" description="Low complexity" evidence="1">
    <location>
        <begin position="407"/>
        <end position="417"/>
    </location>
</feature>